<dbReference type="EMBL" id="BDSP01000140">
    <property type="protein sequence ID" value="GAX19787.1"/>
    <property type="molecule type" value="Genomic_DNA"/>
</dbReference>
<evidence type="ECO:0000313" key="2">
    <source>
        <dbReference type="Proteomes" id="UP000198406"/>
    </source>
</evidence>
<proteinExistence type="predicted"/>
<name>A0A1Z5K0K8_FISSO</name>
<protein>
    <submittedName>
        <fullName evidence="1">Uncharacterized protein</fullName>
    </submittedName>
</protein>
<dbReference type="Proteomes" id="UP000198406">
    <property type="component" value="Unassembled WGS sequence"/>
</dbReference>
<organism evidence="1 2">
    <name type="scientific">Fistulifera solaris</name>
    <name type="common">Oleaginous diatom</name>
    <dbReference type="NCBI Taxonomy" id="1519565"/>
    <lineage>
        <taxon>Eukaryota</taxon>
        <taxon>Sar</taxon>
        <taxon>Stramenopiles</taxon>
        <taxon>Ochrophyta</taxon>
        <taxon>Bacillariophyta</taxon>
        <taxon>Bacillariophyceae</taxon>
        <taxon>Bacillariophycidae</taxon>
        <taxon>Naviculales</taxon>
        <taxon>Naviculaceae</taxon>
        <taxon>Fistulifera</taxon>
    </lineage>
</organism>
<comment type="caution">
    <text evidence="1">The sequence shown here is derived from an EMBL/GenBank/DDBJ whole genome shotgun (WGS) entry which is preliminary data.</text>
</comment>
<accession>A0A1Z5K0K8</accession>
<sequence length="169" mass="19154">MTARTERKVSRTLIALVSTLLLFVAATFGVYNMSFETLFDRNMLHQCNGPQRGILLESGQTSEIAALPIGLFRLYYLAPSNDRRDFCSCEVSCQDGNVNLYMTDYEGYWIYPEFLNDWNDGAEYECVAESAGNAPESCDIRGIGDDWYCYIMLRARTSLTNCTLTCGYE</sequence>
<gene>
    <name evidence="1" type="ORF">FisN_11Lu359</name>
</gene>
<evidence type="ECO:0000313" key="1">
    <source>
        <dbReference type="EMBL" id="GAX19787.1"/>
    </source>
</evidence>
<dbReference type="InParanoid" id="A0A1Z5K0K8"/>
<keyword evidence="2" id="KW-1185">Reference proteome</keyword>
<dbReference type="AlphaFoldDB" id="A0A1Z5K0K8"/>
<reference evidence="1 2" key="1">
    <citation type="journal article" date="2015" name="Plant Cell">
        <title>Oil accumulation by the oleaginous diatom Fistulifera solaris as revealed by the genome and transcriptome.</title>
        <authorList>
            <person name="Tanaka T."/>
            <person name="Maeda Y."/>
            <person name="Veluchamy A."/>
            <person name="Tanaka M."/>
            <person name="Abida H."/>
            <person name="Marechal E."/>
            <person name="Bowler C."/>
            <person name="Muto M."/>
            <person name="Sunaga Y."/>
            <person name="Tanaka M."/>
            <person name="Yoshino T."/>
            <person name="Taniguchi T."/>
            <person name="Fukuda Y."/>
            <person name="Nemoto M."/>
            <person name="Matsumoto M."/>
            <person name="Wong P.S."/>
            <person name="Aburatani S."/>
            <person name="Fujibuchi W."/>
        </authorList>
    </citation>
    <scope>NUCLEOTIDE SEQUENCE [LARGE SCALE GENOMIC DNA]</scope>
    <source>
        <strain evidence="1 2">JPCC DA0580</strain>
    </source>
</reference>